<evidence type="ECO:0000256" key="1">
    <source>
        <dbReference type="ARBA" id="ARBA00004141"/>
    </source>
</evidence>
<evidence type="ECO:0000256" key="7">
    <source>
        <dbReference type="SAM" id="Phobius"/>
    </source>
</evidence>
<dbReference type="EMBL" id="JAULSV010000001">
    <property type="protein sequence ID" value="KAK0654977.1"/>
    <property type="molecule type" value="Genomic_DNA"/>
</dbReference>
<comment type="similarity">
    <text evidence="5">Belongs to the SAT4 family.</text>
</comment>
<keyword evidence="3 7" id="KW-1133">Transmembrane helix</keyword>
<dbReference type="PANTHER" id="PTHR33048">
    <property type="entry name" value="PTH11-LIKE INTEGRAL MEMBRANE PROTEIN (AFU_ORTHOLOGUE AFUA_5G11245)"/>
    <property type="match status" value="1"/>
</dbReference>
<evidence type="ECO:0000256" key="3">
    <source>
        <dbReference type="ARBA" id="ARBA00022989"/>
    </source>
</evidence>
<feature type="domain" description="Rhodopsin" evidence="8">
    <location>
        <begin position="26"/>
        <end position="287"/>
    </location>
</feature>
<feature type="transmembrane region" description="Helical" evidence="7">
    <location>
        <begin position="228"/>
        <end position="252"/>
    </location>
</feature>
<dbReference type="InterPro" id="IPR052337">
    <property type="entry name" value="SAT4-like"/>
</dbReference>
<evidence type="ECO:0000259" key="8">
    <source>
        <dbReference type="Pfam" id="PF20684"/>
    </source>
</evidence>
<proteinExistence type="inferred from homology"/>
<dbReference type="PROSITE" id="PS51257">
    <property type="entry name" value="PROKAR_LIPOPROTEIN"/>
    <property type="match status" value="1"/>
</dbReference>
<feature type="transmembrane region" description="Helical" evidence="7">
    <location>
        <begin position="264"/>
        <end position="283"/>
    </location>
</feature>
<sequence length="398" mass="44997">MSDFVQKLAVETWTLWTLGALLIACRMVSRRMRFRSWANLQIEDWLMMVVAVTFTAVMVCLGEVAKNGSNFISDEVAASLTPEEKAMAIYGSKMALAMEMCALATIWLVKICLLILYHRLTLAYHLQHSFVKLIFVYCVLAYAIVVILLLGYWCTPIQGYWALPVENCRWCCEMRWDDADSNAAECATFYKHMITATSFNISSDLMLLCIPIPIVVQSRIPLKRKLILCCVLGLGCFNAIFQILIAILNRYYNFSNPNDLVYTYWYVAEMATAVYVGNIPLCWQFIAHVFKMGTWASFGSEEHPAAPPPKNEPGTRRERKRFIHSMLPASLWSTNVGGHGETTIRGNGTAAAPTRISKTISEEAIMRVDEDHDIELATRQQRKPSWTSTENVPSRGDA</sequence>
<comment type="caution">
    <text evidence="9">The sequence shown here is derived from an EMBL/GenBank/DDBJ whole genome shotgun (WGS) entry which is preliminary data.</text>
</comment>
<dbReference type="Pfam" id="PF20684">
    <property type="entry name" value="Fung_rhodopsin"/>
    <property type="match status" value="1"/>
</dbReference>
<feature type="transmembrane region" description="Helical" evidence="7">
    <location>
        <begin position="129"/>
        <end position="153"/>
    </location>
</feature>
<feature type="region of interest" description="Disordered" evidence="6">
    <location>
        <begin position="375"/>
        <end position="398"/>
    </location>
</feature>
<reference evidence="9" key="1">
    <citation type="submission" date="2023-06" db="EMBL/GenBank/DDBJ databases">
        <title>Genome-scale phylogeny and comparative genomics of the fungal order Sordariales.</title>
        <authorList>
            <consortium name="Lawrence Berkeley National Laboratory"/>
            <person name="Hensen N."/>
            <person name="Bonometti L."/>
            <person name="Westerberg I."/>
            <person name="Brannstrom I.O."/>
            <person name="Guillou S."/>
            <person name="Cros-Aarteil S."/>
            <person name="Calhoun S."/>
            <person name="Haridas S."/>
            <person name="Kuo A."/>
            <person name="Mondo S."/>
            <person name="Pangilinan J."/>
            <person name="Riley R."/>
            <person name="Labutti K."/>
            <person name="Andreopoulos B."/>
            <person name="Lipzen A."/>
            <person name="Chen C."/>
            <person name="Yanf M."/>
            <person name="Daum C."/>
            <person name="Ng V."/>
            <person name="Clum A."/>
            <person name="Steindorff A."/>
            <person name="Ohm R."/>
            <person name="Martin F."/>
            <person name="Silar P."/>
            <person name="Natvig D."/>
            <person name="Lalanne C."/>
            <person name="Gautier V."/>
            <person name="Ament-Velasquez S.L."/>
            <person name="Kruys A."/>
            <person name="Hutchinson M.I."/>
            <person name="Powell A.J."/>
            <person name="Barry K."/>
            <person name="Miller A.N."/>
            <person name="Grigoriev I.V."/>
            <person name="Debuchy R."/>
            <person name="Gladieux P."/>
            <person name="Thoren M.H."/>
            <person name="Johannesson H."/>
        </authorList>
    </citation>
    <scope>NUCLEOTIDE SEQUENCE</scope>
    <source>
        <strain evidence="9">SMH2532-1</strain>
    </source>
</reference>
<feature type="transmembrane region" description="Helical" evidence="7">
    <location>
        <begin position="199"/>
        <end position="216"/>
    </location>
</feature>
<dbReference type="AlphaFoldDB" id="A0AA39YLV4"/>
<evidence type="ECO:0000313" key="9">
    <source>
        <dbReference type="EMBL" id="KAK0654977.1"/>
    </source>
</evidence>
<feature type="transmembrane region" description="Helical" evidence="7">
    <location>
        <begin position="45"/>
        <end position="65"/>
    </location>
</feature>
<accession>A0AA39YLV4</accession>
<keyword evidence="2 7" id="KW-0812">Transmembrane</keyword>
<name>A0AA39YLV4_9PEZI</name>
<evidence type="ECO:0000256" key="2">
    <source>
        <dbReference type="ARBA" id="ARBA00022692"/>
    </source>
</evidence>
<protein>
    <recommendedName>
        <fullName evidence="8">Rhodopsin domain-containing protein</fullName>
    </recommendedName>
</protein>
<organism evidence="9 10">
    <name type="scientific">Cercophora newfieldiana</name>
    <dbReference type="NCBI Taxonomy" id="92897"/>
    <lineage>
        <taxon>Eukaryota</taxon>
        <taxon>Fungi</taxon>
        <taxon>Dikarya</taxon>
        <taxon>Ascomycota</taxon>
        <taxon>Pezizomycotina</taxon>
        <taxon>Sordariomycetes</taxon>
        <taxon>Sordariomycetidae</taxon>
        <taxon>Sordariales</taxon>
        <taxon>Lasiosphaeriaceae</taxon>
        <taxon>Cercophora</taxon>
    </lineage>
</organism>
<comment type="subcellular location">
    <subcellularLocation>
        <location evidence="1">Membrane</location>
        <topology evidence="1">Multi-pass membrane protein</topology>
    </subcellularLocation>
</comment>
<evidence type="ECO:0000256" key="6">
    <source>
        <dbReference type="SAM" id="MobiDB-lite"/>
    </source>
</evidence>
<keyword evidence="10" id="KW-1185">Reference proteome</keyword>
<dbReference type="PANTHER" id="PTHR33048:SF110">
    <property type="entry name" value="UBID FAMILY DECARBOXYLASE"/>
    <property type="match status" value="1"/>
</dbReference>
<dbReference type="InterPro" id="IPR049326">
    <property type="entry name" value="Rhodopsin_dom_fungi"/>
</dbReference>
<dbReference type="GO" id="GO:0016020">
    <property type="term" value="C:membrane"/>
    <property type="evidence" value="ECO:0007669"/>
    <property type="project" value="UniProtKB-SubCell"/>
</dbReference>
<dbReference type="Proteomes" id="UP001174936">
    <property type="component" value="Unassembled WGS sequence"/>
</dbReference>
<keyword evidence="4 7" id="KW-0472">Membrane</keyword>
<feature type="transmembrane region" description="Helical" evidence="7">
    <location>
        <begin position="12"/>
        <end position="29"/>
    </location>
</feature>
<feature type="transmembrane region" description="Helical" evidence="7">
    <location>
        <begin position="94"/>
        <end position="117"/>
    </location>
</feature>
<evidence type="ECO:0000256" key="5">
    <source>
        <dbReference type="ARBA" id="ARBA00038359"/>
    </source>
</evidence>
<evidence type="ECO:0000313" key="10">
    <source>
        <dbReference type="Proteomes" id="UP001174936"/>
    </source>
</evidence>
<evidence type="ECO:0000256" key="4">
    <source>
        <dbReference type="ARBA" id="ARBA00023136"/>
    </source>
</evidence>
<feature type="compositionally biased region" description="Polar residues" evidence="6">
    <location>
        <begin position="383"/>
        <end position="392"/>
    </location>
</feature>
<gene>
    <name evidence="9" type="ORF">B0T16DRAFT_498311</name>
</gene>